<keyword evidence="9" id="KW-0106">Calcium</keyword>
<dbReference type="PIRSF" id="PIRSF001191">
    <property type="entry name" value="Peptidase_M10A_matrix"/>
    <property type="match status" value="1"/>
</dbReference>
<protein>
    <submittedName>
        <fullName evidence="16">Mmp1</fullName>
    </submittedName>
</protein>
<keyword evidence="4" id="KW-0479">Metal-binding</keyword>
<keyword evidence="17" id="KW-1185">Reference proteome</keyword>
<dbReference type="Gene3D" id="2.110.10.10">
    <property type="entry name" value="Hemopexin-like domain"/>
    <property type="match status" value="1"/>
</dbReference>
<evidence type="ECO:0000256" key="1">
    <source>
        <dbReference type="ARBA" id="ARBA00001947"/>
    </source>
</evidence>
<evidence type="ECO:0000256" key="5">
    <source>
        <dbReference type="ARBA" id="ARBA00022729"/>
    </source>
</evidence>
<keyword evidence="12" id="KW-1015">Disulfide bond</keyword>
<dbReference type="InterPro" id="IPR033739">
    <property type="entry name" value="M10A_MMP"/>
</dbReference>
<dbReference type="InterPro" id="IPR001818">
    <property type="entry name" value="Pept_M10_metallopeptidase"/>
</dbReference>
<sequence length="455" mass="50938">MCRRVGRRNHEDDEHAEMWSGRQDSSCQKTSLCPASSELKVDDCTGSKWRNTLLSYRILRYSRHLKDNTKIDKEIARAFKVWSEVTPLRFVKSNDVADIEVSFFSRDHGDKDPFDGPGGTLAHAFFPRYGGDVHFDDDEKWTINVNHGSLLIEAMDKTTPQGMLDTSESCEMCSAGTNLFQVAAHELGHSLGLAHSRVPQALMAPFYRGYQPQFSLDTDDISAIQKLYGVRQSEAEPPRPPSAPQPPSEPAPGAPDLCQDAKIDAVTKTADGNTYVFKGDYYWRITDKGIADGYPRRISADWNGLPGNLDSALTWADGKTFFFKVSGLVSPCEVHADSLTFRDPNTGGSATRTATPGYPKLISVGFEGIPNNIDASFLWSGNGKTYFFKGDKYWRFDSRSTPPVSSRYPRPVSNWEGIPSNIDAAFQWNNGRTYFFKGRNYYRFNDRTFAVSISI</sequence>
<keyword evidence="10" id="KW-0482">Metalloprotease</keyword>
<evidence type="ECO:0000313" key="17">
    <source>
        <dbReference type="Proteomes" id="UP001235939"/>
    </source>
</evidence>
<keyword evidence="3" id="KW-0645">Protease</keyword>
<dbReference type="InterPro" id="IPR018486">
    <property type="entry name" value="Hemopexin_CS"/>
</dbReference>
<evidence type="ECO:0000313" key="16">
    <source>
        <dbReference type="EMBL" id="UYV72779.1"/>
    </source>
</evidence>
<dbReference type="InterPro" id="IPR000585">
    <property type="entry name" value="Hemopexin-like_dom"/>
</dbReference>
<keyword evidence="7" id="KW-0378">Hydrolase</keyword>
<dbReference type="PRINTS" id="PR00138">
    <property type="entry name" value="MATRIXIN"/>
</dbReference>
<evidence type="ECO:0000256" key="11">
    <source>
        <dbReference type="ARBA" id="ARBA00023145"/>
    </source>
</evidence>
<accession>A0ABY6KV88</accession>
<dbReference type="Pfam" id="PF00413">
    <property type="entry name" value="Peptidase_M10"/>
    <property type="match status" value="1"/>
</dbReference>
<gene>
    <name evidence="16" type="ORF">LAZ67_10000664</name>
</gene>
<reference evidence="16 17" key="1">
    <citation type="submission" date="2022-01" db="EMBL/GenBank/DDBJ databases">
        <title>A chromosomal length assembly of Cordylochernes scorpioides.</title>
        <authorList>
            <person name="Zeh D."/>
            <person name="Zeh J."/>
        </authorList>
    </citation>
    <scope>NUCLEOTIDE SEQUENCE [LARGE SCALE GENOMIC DNA]</scope>
    <source>
        <strain evidence="16">IN4F17</strain>
        <tissue evidence="16">Whole Body</tissue>
    </source>
</reference>
<dbReference type="InterPro" id="IPR021190">
    <property type="entry name" value="Pept_M10A"/>
</dbReference>
<feature type="compositionally biased region" description="Pro residues" evidence="14">
    <location>
        <begin position="238"/>
        <end position="253"/>
    </location>
</feature>
<dbReference type="PROSITE" id="PS00024">
    <property type="entry name" value="HEMOPEXIN"/>
    <property type="match status" value="1"/>
</dbReference>
<name>A0ABY6KV88_9ARAC</name>
<dbReference type="PROSITE" id="PS51642">
    <property type="entry name" value="HEMOPEXIN_2"/>
    <property type="match status" value="2"/>
</dbReference>
<keyword evidence="5" id="KW-0732">Signal</keyword>
<proteinExistence type="inferred from homology"/>
<organism evidence="16 17">
    <name type="scientific">Cordylochernes scorpioides</name>
    <dbReference type="NCBI Taxonomy" id="51811"/>
    <lineage>
        <taxon>Eukaryota</taxon>
        <taxon>Metazoa</taxon>
        <taxon>Ecdysozoa</taxon>
        <taxon>Arthropoda</taxon>
        <taxon>Chelicerata</taxon>
        <taxon>Arachnida</taxon>
        <taxon>Pseudoscorpiones</taxon>
        <taxon>Cheliferoidea</taxon>
        <taxon>Chernetidae</taxon>
        <taxon>Cordylochernes</taxon>
    </lineage>
</organism>
<keyword evidence="6" id="KW-0677">Repeat</keyword>
<evidence type="ECO:0000256" key="14">
    <source>
        <dbReference type="SAM" id="MobiDB-lite"/>
    </source>
</evidence>
<comment type="similarity">
    <text evidence="2">Belongs to the peptidase M10A family.</text>
</comment>
<dbReference type="SUPFAM" id="SSF55486">
    <property type="entry name" value="Metalloproteases ('zincins'), catalytic domain"/>
    <property type="match status" value="1"/>
</dbReference>
<evidence type="ECO:0000256" key="2">
    <source>
        <dbReference type="ARBA" id="ARBA00010370"/>
    </source>
</evidence>
<dbReference type="PANTHER" id="PTHR10201:SF291">
    <property type="entry name" value="MATRIX METALLOPROTEINASE 1, ISOFORM C-RELATED"/>
    <property type="match status" value="1"/>
</dbReference>
<feature type="region of interest" description="Disordered" evidence="14">
    <location>
        <begin position="230"/>
        <end position="257"/>
    </location>
</feature>
<dbReference type="EMBL" id="CP092872">
    <property type="protein sequence ID" value="UYV72779.1"/>
    <property type="molecule type" value="Genomic_DNA"/>
</dbReference>
<feature type="compositionally biased region" description="Basic and acidic residues" evidence="14">
    <location>
        <begin position="8"/>
        <end position="17"/>
    </location>
</feature>
<dbReference type="CDD" id="cd04278">
    <property type="entry name" value="ZnMc_MMP"/>
    <property type="match status" value="1"/>
</dbReference>
<dbReference type="Proteomes" id="UP001235939">
    <property type="component" value="Chromosome 10"/>
</dbReference>
<dbReference type="Gene3D" id="3.40.390.10">
    <property type="entry name" value="Collagenase (Catalytic Domain)"/>
    <property type="match status" value="1"/>
</dbReference>
<evidence type="ECO:0000256" key="8">
    <source>
        <dbReference type="ARBA" id="ARBA00022833"/>
    </source>
</evidence>
<dbReference type="InterPro" id="IPR036375">
    <property type="entry name" value="Hemopexin-like_dom_sf"/>
</dbReference>
<dbReference type="InterPro" id="IPR024079">
    <property type="entry name" value="MetalloPept_cat_dom_sf"/>
</dbReference>
<evidence type="ECO:0000256" key="3">
    <source>
        <dbReference type="ARBA" id="ARBA00022670"/>
    </source>
</evidence>
<evidence type="ECO:0000256" key="10">
    <source>
        <dbReference type="ARBA" id="ARBA00023049"/>
    </source>
</evidence>
<dbReference type="CDD" id="cd00094">
    <property type="entry name" value="HX"/>
    <property type="match status" value="1"/>
</dbReference>
<evidence type="ECO:0000256" key="12">
    <source>
        <dbReference type="ARBA" id="ARBA00023157"/>
    </source>
</evidence>
<evidence type="ECO:0000256" key="13">
    <source>
        <dbReference type="PROSITE-ProRule" id="PRU01011"/>
    </source>
</evidence>
<dbReference type="SMART" id="SM00120">
    <property type="entry name" value="HX"/>
    <property type="match status" value="3"/>
</dbReference>
<dbReference type="PANTHER" id="PTHR10201">
    <property type="entry name" value="MATRIX METALLOPROTEINASE"/>
    <property type="match status" value="1"/>
</dbReference>
<evidence type="ECO:0000256" key="4">
    <source>
        <dbReference type="ARBA" id="ARBA00022723"/>
    </source>
</evidence>
<feature type="region of interest" description="Disordered" evidence="14">
    <location>
        <begin position="1"/>
        <end position="27"/>
    </location>
</feature>
<evidence type="ECO:0000256" key="6">
    <source>
        <dbReference type="ARBA" id="ARBA00022737"/>
    </source>
</evidence>
<dbReference type="InterPro" id="IPR006026">
    <property type="entry name" value="Peptidase_Metallo"/>
</dbReference>
<feature type="repeat" description="Hemopexin" evidence="13">
    <location>
        <begin position="260"/>
        <end position="305"/>
    </location>
</feature>
<feature type="repeat" description="Hemopexin" evidence="13">
    <location>
        <begin position="370"/>
        <end position="419"/>
    </location>
</feature>
<dbReference type="SMART" id="SM00235">
    <property type="entry name" value="ZnMc"/>
    <property type="match status" value="1"/>
</dbReference>
<dbReference type="InterPro" id="IPR018487">
    <property type="entry name" value="Hemopexin-like_repeat"/>
</dbReference>
<evidence type="ECO:0000259" key="15">
    <source>
        <dbReference type="SMART" id="SM00235"/>
    </source>
</evidence>
<dbReference type="SUPFAM" id="SSF50923">
    <property type="entry name" value="Hemopexin-like domain"/>
    <property type="match status" value="1"/>
</dbReference>
<evidence type="ECO:0000256" key="9">
    <source>
        <dbReference type="ARBA" id="ARBA00022837"/>
    </source>
</evidence>
<keyword evidence="11" id="KW-0865">Zymogen</keyword>
<keyword evidence="8" id="KW-0862">Zinc</keyword>
<comment type="cofactor">
    <cofactor evidence="1">
        <name>Zn(2+)</name>
        <dbReference type="ChEBI" id="CHEBI:29105"/>
    </cofactor>
</comment>
<feature type="domain" description="Peptidase metallopeptidase" evidence="15">
    <location>
        <begin position="45"/>
        <end position="230"/>
    </location>
</feature>
<evidence type="ECO:0000256" key="7">
    <source>
        <dbReference type="ARBA" id="ARBA00022801"/>
    </source>
</evidence>
<dbReference type="Pfam" id="PF00045">
    <property type="entry name" value="Hemopexin"/>
    <property type="match status" value="3"/>
</dbReference>